<dbReference type="SUPFAM" id="SSF56112">
    <property type="entry name" value="Protein kinase-like (PK-like)"/>
    <property type="match status" value="1"/>
</dbReference>
<dbReference type="Gene3D" id="1.10.510.10">
    <property type="entry name" value="Transferase(Phosphotransferase) domain 1"/>
    <property type="match status" value="1"/>
</dbReference>
<dbReference type="InterPro" id="IPR008271">
    <property type="entry name" value="Ser/Thr_kinase_AS"/>
</dbReference>
<comment type="caution">
    <text evidence="7">The sequence shown here is derived from an EMBL/GenBank/DDBJ whole genome shotgun (WGS) entry which is preliminary data.</text>
</comment>
<feature type="domain" description="Protein kinase" evidence="6">
    <location>
        <begin position="1"/>
        <end position="146"/>
    </location>
</feature>
<evidence type="ECO:0000313" key="7">
    <source>
        <dbReference type="EMBL" id="PHT55042.1"/>
    </source>
</evidence>
<dbReference type="InterPro" id="IPR011009">
    <property type="entry name" value="Kinase-like_dom_sf"/>
</dbReference>
<sequence>MHDLRLIHTDLKPENILLTFPEYVKVPDYKVSLRSLKDSSYYKRIPKLSAIKVIDFGSTIYDHLNQTYVMSTRHYYAPKVILGLGWTYTCDIWSVGCILVKLCSIGVFRAFMVRDTRHGQGPGSGRDKLGFKERFMVPGCLRNRVG</sequence>
<dbReference type="EMBL" id="MLFT02000002">
    <property type="protein sequence ID" value="PHT55042.1"/>
    <property type="molecule type" value="Genomic_DNA"/>
</dbReference>
<evidence type="ECO:0000256" key="5">
    <source>
        <dbReference type="ARBA" id="ARBA00022840"/>
    </source>
</evidence>
<dbReference type="AlphaFoldDB" id="A0A2G2XC08"/>
<dbReference type="InterPro" id="IPR000719">
    <property type="entry name" value="Prot_kinase_dom"/>
</dbReference>
<evidence type="ECO:0000256" key="1">
    <source>
        <dbReference type="ARBA" id="ARBA00022527"/>
    </source>
</evidence>
<keyword evidence="1" id="KW-0723">Serine/threonine-protein kinase</keyword>
<keyword evidence="3" id="KW-0547">Nucleotide-binding</keyword>
<protein>
    <submittedName>
        <fullName evidence="7">Serine/threonine-protein kinase AFC2</fullName>
    </submittedName>
</protein>
<dbReference type="Proteomes" id="UP000224567">
    <property type="component" value="Unassembled WGS sequence"/>
</dbReference>
<evidence type="ECO:0000256" key="3">
    <source>
        <dbReference type="ARBA" id="ARBA00022741"/>
    </source>
</evidence>
<dbReference type="PANTHER" id="PTHR45646:SF7">
    <property type="entry name" value="SERINE_THREONINE-PROTEIN KINASE AFC2"/>
    <property type="match status" value="1"/>
</dbReference>
<evidence type="ECO:0000256" key="2">
    <source>
        <dbReference type="ARBA" id="ARBA00022679"/>
    </source>
</evidence>
<organism evidence="7 8">
    <name type="scientific">Capsicum baccatum</name>
    <name type="common">Peruvian pepper</name>
    <dbReference type="NCBI Taxonomy" id="33114"/>
    <lineage>
        <taxon>Eukaryota</taxon>
        <taxon>Viridiplantae</taxon>
        <taxon>Streptophyta</taxon>
        <taxon>Embryophyta</taxon>
        <taxon>Tracheophyta</taxon>
        <taxon>Spermatophyta</taxon>
        <taxon>Magnoliopsida</taxon>
        <taxon>eudicotyledons</taxon>
        <taxon>Gunneridae</taxon>
        <taxon>Pentapetalae</taxon>
        <taxon>asterids</taxon>
        <taxon>lamiids</taxon>
        <taxon>Solanales</taxon>
        <taxon>Solanaceae</taxon>
        <taxon>Solanoideae</taxon>
        <taxon>Capsiceae</taxon>
        <taxon>Capsicum</taxon>
    </lineage>
</organism>
<accession>A0A2G2XC08</accession>
<keyword evidence="2" id="KW-0808">Transferase</keyword>
<gene>
    <name evidence="7" type="ORF">CQW23_03528</name>
</gene>
<name>A0A2G2XC08_CAPBA</name>
<dbReference type="PANTHER" id="PTHR45646">
    <property type="entry name" value="SERINE/THREONINE-PROTEIN KINASE DOA-RELATED"/>
    <property type="match status" value="1"/>
</dbReference>
<reference evidence="8" key="2">
    <citation type="journal article" date="2017" name="J. Anim. Genet.">
        <title>Multiple reference genome sequences of hot pepper reveal the massive evolution of plant disease resistance genes by retroduplication.</title>
        <authorList>
            <person name="Kim S."/>
            <person name="Park J."/>
            <person name="Yeom S.-I."/>
            <person name="Kim Y.-M."/>
            <person name="Seo E."/>
            <person name="Kim K.-T."/>
            <person name="Kim M.-S."/>
            <person name="Lee J.M."/>
            <person name="Cheong K."/>
            <person name="Shin H.-S."/>
            <person name="Kim S.-B."/>
            <person name="Han K."/>
            <person name="Lee J."/>
            <person name="Park M."/>
            <person name="Lee H.-A."/>
            <person name="Lee H.-Y."/>
            <person name="Lee Y."/>
            <person name="Oh S."/>
            <person name="Lee J.H."/>
            <person name="Choi E."/>
            <person name="Choi E."/>
            <person name="Lee S.E."/>
            <person name="Jeon J."/>
            <person name="Kim H."/>
            <person name="Choi G."/>
            <person name="Song H."/>
            <person name="Lee J."/>
            <person name="Lee S.-C."/>
            <person name="Kwon J.-K."/>
            <person name="Lee H.-Y."/>
            <person name="Koo N."/>
            <person name="Hong Y."/>
            <person name="Kim R.W."/>
            <person name="Kang W.-H."/>
            <person name="Huh J.H."/>
            <person name="Kang B.-C."/>
            <person name="Yang T.-J."/>
            <person name="Lee Y.-H."/>
            <person name="Bennetzen J.L."/>
            <person name="Choi D."/>
        </authorList>
    </citation>
    <scope>NUCLEOTIDE SEQUENCE [LARGE SCALE GENOMIC DNA]</scope>
    <source>
        <strain evidence="8">cv. PBC81</strain>
    </source>
</reference>
<dbReference type="STRING" id="33114.A0A2G2XC08"/>
<dbReference type="PROSITE" id="PS00108">
    <property type="entry name" value="PROTEIN_KINASE_ST"/>
    <property type="match status" value="1"/>
</dbReference>
<dbReference type="OrthoDB" id="248923at2759"/>
<keyword evidence="4 7" id="KW-0418">Kinase</keyword>
<keyword evidence="5" id="KW-0067">ATP-binding</keyword>
<evidence type="ECO:0000259" key="6">
    <source>
        <dbReference type="PROSITE" id="PS50011"/>
    </source>
</evidence>
<dbReference type="Pfam" id="PF00069">
    <property type="entry name" value="Pkinase"/>
    <property type="match status" value="1"/>
</dbReference>
<reference evidence="7 8" key="1">
    <citation type="journal article" date="2017" name="Genome Biol.">
        <title>New reference genome sequences of hot pepper reveal the massive evolution of plant disease-resistance genes by retroduplication.</title>
        <authorList>
            <person name="Kim S."/>
            <person name="Park J."/>
            <person name="Yeom S.I."/>
            <person name="Kim Y.M."/>
            <person name="Seo E."/>
            <person name="Kim K.T."/>
            <person name="Kim M.S."/>
            <person name="Lee J.M."/>
            <person name="Cheong K."/>
            <person name="Shin H.S."/>
            <person name="Kim S.B."/>
            <person name="Han K."/>
            <person name="Lee J."/>
            <person name="Park M."/>
            <person name="Lee H.A."/>
            <person name="Lee H.Y."/>
            <person name="Lee Y."/>
            <person name="Oh S."/>
            <person name="Lee J.H."/>
            <person name="Choi E."/>
            <person name="Choi E."/>
            <person name="Lee S.E."/>
            <person name="Jeon J."/>
            <person name="Kim H."/>
            <person name="Choi G."/>
            <person name="Song H."/>
            <person name="Lee J."/>
            <person name="Lee S.C."/>
            <person name="Kwon J.K."/>
            <person name="Lee H.Y."/>
            <person name="Koo N."/>
            <person name="Hong Y."/>
            <person name="Kim R.W."/>
            <person name="Kang W.H."/>
            <person name="Huh J.H."/>
            <person name="Kang B.C."/>
            <person name="Yang T.J."/>
            <person name="Lee Y.H."/>
            <person name="Bennetzen J.L."/>
            <person name="Choi D."/>
        </authorList>
    </citation>
    <scope>NUCLEOTIDE SEQUENCE [LARGE SCALE GENOMIC DNA]</scope>
    <source>
        <strain evidence="8">cv. PBC81</strain>
    </source>
</reference>
<evidence type="ECO:0000256" key="4">
    <source>
        <dbReference type="ARBA" id="ARBA00022777"/>
    </source>
</evidence>
<dbReference type="GO" id="GO:0004674">
    <property type="term" value="F:protein serine/threonine kinase activity"/>
    <property type="evidence" value="ECO:0007669"/>
    <property type="project" value="UniProtKB-KW"/>
</dbReference>
<dbReference type="InterPro" id="IPR051175">
    <property type="entry name" value="CLK_kinases"/>
</dbReference>
<evidence type="ECO:0000313" key="8">
    <source>
        <dbReference type="Proteomes" id="UP000224567"/>
    </source>
</evidence>
<dbReference type="PROSITE" id="PS50011">
    <property type="entry name" value="PROTEIN_KINASE_DOM"/>
    <property type="match status" value="1"/>
</dbReference>
<dbReference type="GO" id="GO:0005524">
    <property type="term" value="F:ATP binding"/>
    <property type="evidence" value="ECO:0007669"/>
    <property type="project" value="UniProtKB-KW"/>
</dbReference>
<proteinExistence type="predicted"/>
<dbReference type="GO" id="GO:0005634">
    <property type="term" value="C:nucleus"/>
    <property type="evidence" value="ECO:0007669"/>
    <property type="project" value="TreeGrafter"/>
</dbReference>
<keyword evidence="8" id="KW-1185">Reference proteome</keyword>